<dbReference type="PANTHER" id="PTHR15696:SF0">
    <property type="entry name" value="TELOMERASE-BINDING PROTEIN EST1A"/>
    <property type="match status" value="1"/>
</dbReference>
<dbReference type="GO" id="GO:0070034">
    <property type="term" value="F:telomerase RNA binding"/>
    <property type="evidence" value="ECO:0007669"/>
    <property type="project" value="TreeGrafter"/>
</dbReference>
<dbReference type="InterPro" id="IPR045153">
    <property type="entry name" value="Est1/Ebs1-like"/>
</dbReference>
<dbReference type="EMBL" id="JADGJH010000039">
    <property type="protein sequence ID" value="KAJ3140924.1"/>
    <property type="molecule type" value="Genomic_DNA"/>
</dbReference>
<gene>
    <name evidence="3" type="ORF">HK100_008106</name>
</gene>
<dbReference type="GO" id="GO:0005697">
    <property type="term" value="C:telomerase holoenzyme complex"/>
    <property type="evidence" value="ECO:0007669"/>
    <property type="project" value="TreeGrafter"/>
</dbReference>
<proteinExistence type="predicted"/>
<feature type="region of interest" description="Disordered" evidence="1">
    <location>
        <begin position="730"/>
        <end position="751"/>
    </location>
</feature>
<protein>
    <recommendedName>
        <fullName evidence="2">Telomerase activating protein Est1-like N-terminal domain-containing protein</fullName>
    </recommendedName>
</protein>
<evidence type="ECO:0000313" key="4">
    <source>
        <dbReference type="Proteomes" id="UP001211907"/>
    </source>
</evidence>
<dbReference type="InterPro" id="IPR011990">
    <property type="entry name" value="TPR-like_helical_dom_sf"/>
</dbReference>
<organism evidence="3 4">
    <name type="scientific">Physocladia obscura</name>
    <dbReference type="NCBI Taxonomy" id="109957"/>
    <lineage>
        <taxon>Eukaryota</taxon>
        <taxon>Fungi</taxon>
        <taxon>Fungi incertae sedis</taxon>
        <taxon>Chytridiomycota</taxon>
        <taxon>Chytridiomycota incertae sedis</taxon>
        <taxon>Chytridiomycetes</taxon>
        <taxon>Chytridiales</taxon>
        <taxon>Chytriomycetaceae</taxon>
        <taxon>Physocladia</taxon>
    </lineage>
</organism>
<dbReference type="GO" id="GO:0042162">
    <property type="term" value="F:telomeric DNA binding"/>
    <property type="evidence" value="ECO:0007669"/>
    <property type="project" value="TreeGrafter"/>
</dbReference>
<keyword evidence="4" id="KW-1185">Reference proteome</keyword>
<reference evidence="3" key="1">
    <citation type="submission" date="2020-05" db="EMBL/GenBank/DDBJ databases">
        <title>Phylogenomic resolution of chytrid fungi.</title>
        <authorList>
            <person name="Stajich J.E."/>
            <person name="Amses K."/>
            <person name="Simmons R."/>
            <person name="Seto K."/>
            <person name="Myers J."/>
            <person name="Bonds A."/>
            <person name="Quandt C.A."/>
            <person name="Barry K."/>
            <person name="Liu P."/>
            <person name="Grigoriev I."/>
            <person name="Longcore J.E."/>
            <person name="James T.Y."/>
        </authorList>
    </citation>
    <scope>NUCLEOTIDE SEQUENCE</scope>
    <source>
        <strain evidence="3">JEL0513</strain>
    </source>
</reference>
<evidence type="ECO:0000313" key="3">
    <source>
        <dbReference type="EMBL" id="KAJ3140924.1"/>
    </source>
</evidence>
<dbReference type="SUPFAM" id="SSF48452">
    <property type="entry name" value="TPR-like"/>
    <property type="match status" value="1"/>
</dbReference>
<dbReference type="InterPro" id="IPR019458">
    <property type="entry name" value="Est1-like_N"/>
</dbReference>
<dbReference type="AlphaFoldDB" id="A0AAD5XMI3"/>
<comment type="caution">
    <text evidence="3">The sequence shown here is derived from an EMBL/GenBank/DDBJ whole genome shotgun (WGS) entry which is preliminary data.</text>
</comment>
<dbReference type="Pfam" id="PF10374">
    <property type="entry name" value="EST1"/>
    <property type="match status" value="1"/>
</dbReference>
<feature type="domain" description="Telomerase activating protein Est1-like N-terminal" evidence="2">
    <location>
        <begin position="146"/>
        <end position="271"/>
    </location>
</feature>
<dbReference type="GO" id="GO:0000184">
    <property type="term" value="P:nuclear-transcribed mRNA catabolic process, nonsense-mediated decay"/>
    <property type="evidence" value="ECO:0007669"/>
    <property type="project" value="TreeGrafter"/>
</dbReference>
<dbReference type="Gene3D" id="3.40.50.1010">
    <property type="entry name" value="5'-nuclease"/>
    <property type="match status" value="1"/>
</dbReference>
<evidence type="ECO:0000259" key="2">
    <source>
        <dbReference type="Pfam" id="PF10374"/>
    </source>
</evidence>
<accession>A0AAD5XMI3</accession>
<dbReference type="PANTHER" id="PTHR15696">
    <property type="entry name" value="SMG-7 SUPPRESSOR WITH MORPHOLOGICAL EFFECT ON GENITALIA PROTEIN 7"/>
    <property type="match status" value="1"/>
</dbReference>
<sequence length="900" mass="99946">MATATETTTATVTITASTLPVVYATNTIRASACKRVEMSTQKNNVSSVPPVNANSSDNQIERLWSQAYSIQTKLTAASQQQYPQKTLPLPQSFALSAPSPQSFLTSPLRIQLQHTLSDILICCIDTALVKHQIKYLREAVGSRNICDLTWNLGFRQNIEALRSTIALAQKTVSSKDLQLSTTQLISFIDTASIFYRTLIHNISVHVDKCASFDLAETSVNLYTGNRDWLAIGSIRAAVSARDCEEIAKLLQRVLFSSAVFLGDLERYRAIYSLDPNIKGKWMNSIAMYEYAISIDFDQGGVSHEISTSSMHAPQIAKDNLATFHERVTCRLPQQQSAENLELLSLDSLSTSIIHFHQRYLFHPSDSKLLSWNSETYAAAVSLQSVIYTLFEKFISTGVQRDDEIELEKLDTADADAIVDLVLKTIVILISAYADLGAIFVEKDKSPQIRQRIRDIQVLVISLMFRIAASCFTRLELSQLDGTTTNDSFTALFAPMGILCAWINTTFPMISTDSGISLEPASAALPPKTMQMDIFTLFSKYTSNNANDMKLQNASLSIFSRALAPLATALLAYADVEGSRTALPEDLGGLLAFSPMKQFYLGLDARSLKRWAAGAHRGDFRVGGDDGSVSNVVARASRVLALARRMGERKELEIFGFDEKEIKFVVRDEESKRLARLQTSRALAFQLLKTQVEDLELTHIPQLTPITYIPDAGVYTRHLSLVKTILIATAGTNKNPSNKPQQQQSSSSPHILVPTDTIHDLDVLKRDSPRAREATRFLEQRFRFTSDRLAAQQTGETLATPFETAALSDYSTIMPRRGVRGFVACAAYARARGVEAARARIAGFEKGRAESGEDDFYALDHGRVWVLSEDPEVLEECRRCGVAVRSVAEVEKEFFRGRKWR</sequence>
<dbReference type="Gene3D" id="1.25.40.10">
    <property type="entry name" value="Tetratricopeptide repeat domain"/>
    <property type="match status" value="1"/>
</dbReference>
<feature type="compositionally biased region" description="Low complexity" evidence="1">
    <location>
        <begin position="732"/>
        <end position="748"/>
    </location>
</feature>
<name>A0AAD5XMI3_9FUNG</name>
<dbReference type="Proteomes" id="UP001211907">
    <property type="component" value="Unassembled WGS sequence"/>
</dbReference>
<evidence type="ECO:0000256" key="1">
    <source>
        <dbReference type="SAM" id="MobiDB-lite"/>
    </source>
</evidence>